<dbReference type="AlphaFoldDB" id="A0A0E2ATL6"/>
<dbReference type="HOGENOM" id="CLU_003690_2_1_10"/>
<evidence type="ECO:0000256" key="2">
    <source>
        <dbReference type="ARBA" id="ARBA00011245"/>
    </source>
</evidence>
<dbReference type="GO" id="GO:0005975">
    <property type="term" value="P:carbohydrate metabolic process"/>
    <property type="evidence" value="ECO:0007669"/>
    <property type="project" value="InterPro"/>
</dbReference>
<evidence type="ECO:0000259" key="5">
    <source>
        <dbReference type="Pfam" id="PF07971"/>
    </source>
</evidence>
<dbReference type="Gene3D" id="1.20.1610.10">
    <property type="entry name" value="alpha-1,2-mannosidases domains"/>
    <property type="match status" value="1"/>
</dbReference>
<dbReference type="GO" id="GO:0030246">
    <property type="term" value="F:carbohydrate binding"/>
    <property type="evidence" value="ECO:0007669"/>
    <property type="project" value="InterPro"/>
</dbReference>
<keyword evidence="3" id="KW-0106">Calcium</keyword>
<comment type="subunit">
    <text evidence="2">Monomer.</text>
</comment>
<dbReference type="GO" id="GO:0000224">
    <property type="term" value="F:peptide-N4-(N-acetyl-beta-glucosaminyl)asparagine amidase activity"/>
    <property type="evidence" value="ECO:0007669"/>
    <property type="project" value="TreeGrafter"/>
</dbReference>
<evidence type="ECO:0008006" key="9">
    <source>
        <dbReference type="Google" id="ProtNLM"/>
    </source>
</evidence>
<dbReference type="SUPFAM" id="SSF48208">
    <property type="entry name" value="Six-hairpin glycosidases"/>
    <property type="match status" value="1"/>
</dbReference>
<keyword evidence="4" id="KW-1133">Transmembrane helix</keyword>
<dbReference type="FunFam" id="1.20.1050.60:FF:000001">
    <property type="entry name" value="Putative alpha-1,2-mannosidase"/>
    <property type="match status" value="1"/>
</dbReference>
<dbReference type="InterPro" id="IPR050883">
    <property type="entry name" value="PNGase"/>
</dbReference>
<dbReference type="Proteomes" id="UP000003879">
    <property type="component" value="Unassembled WGS sequence"/>
</dbReference>
<keyword evidence="4" id="KW-0812">Transmembrane</keyword>
<dbReference type="GO" id="GO:0006516">
    <property type="term" value="P:glycoprotein catabolic process"/>
    <property type="evidence" value="ECO:0007669"/>
    <property type="project" value="TreeGrafter"/>
</dbReference>
<keyword evidence="4" id="KW-0472">Membrane</keyword>
<accession>A0A0E2ATL6</accession>
<evidence type="ECO:0000259" key="6">
    <source>
        <dbReference type="Pfam" id="PF17678"/>
    </source>
</evidence>
<evidence type="ECO:0000256" key="4">
    <source>
        <dbReference type="SAM" id="Phobius"/>
    </source>
</evidence>
<dbReference type="PANTHER" id="PTHR12143:SF43">
    <property type="entry name" value="PUTATIVE-RELATED"/>
    <property type="match status" value="1"/>
</dbReference>
<evidence type="ECO:0000256" key="1">
    <source>
        <dbReference type="ARBA" id="ARBA00001913"/>
    </source>
</evidence>
<comment type="caution">
    <text evidence="7">The sequence shown here is derived from an EMBL/GenBank/DDBJ whole genome shotgun (WGS) entry which is preliminary data.</text>
</comment>
<organism evidence="7 8">
    <name type="scientific">Bacteroides fragilis CL07T12C05</name>
    <dbReference type="NCBI Taxonomy" id="997883"/>
    <lineage>
        <taxon>Bacteria</taxon>
        <taxon>Pseudomonadati</taxon>
        <taxon>Bacteroidota</taxon>
        <taxon>Bacteroidia</taxon>
        <taxon>Bacteroidales</taxon>
        <taxon>Bacteroidaceae</taxon>
        <taxon>Bacteroides</taxon>
    </lineage>
</organism>
<dbReference type="Pfam" id="PF07971">
    <property type="entry name" value="Glyco_hydro_92"/>
    <property type="match status" value="1"/>
</dbReference>
<sequence>MRNRCVVETRHGDSIGKSKESLHITMTFANMKYMYYLLSLLVVCLFGLSDMYAQQPIDYVNMRIGTDGEHRTEYGGTVPAVTTPFGMTQWCPVTRINGISRTMYHNKDSLLLGFMATHQPAVWMGDYGYMTLMPQCGSLKLKPSERGVRLDRTQEVLTPYYYKVTTSEGVEQQIATELTATSRASFFRFRYPKQEKALLYLEAGRGKRGGGIEIFPEKREIRIYNEDRHDAHLGPETPDLRGYYVLKFSADFADYGVWKDSLVTAGKTQEAGTSAGGYVAFPAGTEMMELRIGSSFISFEQAGENLAKEIQKTASFGQTVKKVRTAWNRSLSKIKLKGGTEDDRVVFYTAFFHTLQYPREFSEYGRYYSPFDGKVHEGVSYNAYSLWDTFRAEHPWLQLVASERVDDMITSLVQMYEEGGWIPKWPNPTYTNIMIGTHADAVIADAYVNGFRNYDVEQAYKAIRKDAYVPPLYDDKSKWGDRALWNGQYEARGGLTNYLHKGYVASDCTYESVARTLEFALDDYCIAQMAKGLGHTDDYVDLMKRAANYKHLYNSELKFFQARKADGTWDQAHVGFTEGANWTYRFCVMQDVPGMIDLMGGSDAFMQLLDRNFDEKHYRHDNEPGHHYAYLYNYCNRLDKTQSRLRTILKDNYKNAPDGLSGNDDCGQMSAWYLFSALGFYPVTPASGMYALGIPHFEEIRLQLPNKRVLKIRAKGLESYHTLDDVRLNGKALDSPFVKISDLLEGGVLEFCPKR</sequence>
<dbReference type="InterPro" id="IPR041371">
    <property type="entry name" value="GH92_N"/>
</dbReference>
<dbReference type="InterPro" id="IPR005887">
    <property type="entry name" value="GH92_a_mannosidase_put"/>
</dbReference>
<gene>
    <name evidence="7" type="ORF">HMPREF1056_00642</name>
</gene>
<dbReference type="Gene3D" id="2.70.98.10">
    <property type="match status" value="1"/>
</dbReference>
<dbReference type="Pfam" id="PF17678">
    <property type="entry name" value="Glyco_hydro_92N"/>
    <property type="match status" value="1"/>
</dbReference>
<feature type="domain" description="Glycosyl hydrolase family 92" evidence="5">
    <location>
        <begin position="301"/>
        <end position="751"/>
    </location>
</feature>
<protein>
    <recommendedName>
        <fullName evidence="9">Alpha-1,2-mannosidase</fullName>
    </recommendedName>
</protein>
<proteinExistence type="predicted"/>
<evidence type="ECO:0000313" key="7">
    <source>
        <dbReference type="EMBL" id="EIY99341.1"/>
    </source>
</evidence>
<dbReference type="Gene3D" id="3.30.2080.10">
    <property type="entry name" value="GH92 mannosidase domain"/>
    <property type="match status" value="1"/>
</dbReference>
<dbReference type="PATRIC" id="fig|997883.3.peg.682"/>
<dbReference type="EMBL" id="AGXN01000005">
    <property type="protein sequence ID" value="EIY99341.1"/>
    <property type="molecule type" value="Genomic_DNA"/>
</dbReference>
<dbReference type="Gene3D" id="1.20.1050.60">
    <property type="entry name" value="alpha-1,2-mannosidase"/>
    <property type="match status" value="1"/>
</dbReference>
<evidence type="ECO:0000313" key="8">
    <source>
        <dbReference type="Proteomes" id="UP000003879"/>
    </source>
</evidence>
<comment type="cofactor">
    <cofactor evidence="1">
        <name>Ca(2+)</name>
        <dbReference type="ChEBI" id="CHEBI:29108"/>
    </cofactor>
</comment>
<dbReference type="InterPro" id="IPR012939">
    <property type="entry name" value="Glyco_hydro_92"/>
</dbReference>
<dbReference type="NCBIfam" id="TIGR01180">
    <property type="entry name" value="aman2_put"/>
    <property type="match status" value="1"/>
</dbReference>
<dbReference type="InterPro" id="IPR008928">
    <property type="entry name" value="6-hairpin_glycosidase_sf"/>
</dbReference>
<evidence type="ECO:0000256" key="3">
    <source>
        <dbReference type="ARBA" id="ARBA00022837"/>
    </source>
</evidence>
<dbReference type="InterPro" id="IPR014718">
    <property type="entry name" value="GH-type_carb-bd"/>
</dbReference>
<dbReference type="PANTHER" id="PTHR12143">
    <property type="entry name" value="PEPTIDE N-GLYCANASE PNGASE -RELATED"/>
    <property type="match status" value="1"/>
</dbReference>
<feature type="domain" description="Glycosyl hydrolase family 92 N-terminal" evidence="6">
    <location>
        <begin position="59"/>
        <end position="295"/>
    </location>
</feature>
<dbReference type="GO" id="GO:0005829">
    <property type="term" value="C:cytosol"/>
    <property type="evidence" value="ECO:0007669"/>
    <property type="project" value="TreeGrafter"/>
</dbReference>
<reference evidence="7 8" key="1">
    <citation type="submission" date="2012-02" db="EMBL/GenBank/DDBJ databases">
        <title>The Genome Sequence of Bacteroides fragilis CL07T12C05.</title>
        <authorList>
            <consortium name="The Broad Institute Genome Sequencing Platform"/>
            <person name="Earl A."/>
            <person name="Ward D."/>
            <person name="Feldgarden M."/>
            <person name="Gevers D."/>
            <person name="Zitomersky N.L."/>
            <person name="Coyne M.J."/>
            <person name="Comstock L.E."/>
            <person name="Young S.K."/>
            <person name="Zeng Q."/>
            <person name="Gargeya S."/>
            <person name="Fitzgerald M."/>
            <person name="Haas B."/>
            <person name="Abouelleil A."/>
            <person name="Alvarado L."/>
            <person name="Arachchi H.M."/>
            <person name="Berlin A."/>
            <person name="Chapman S.B."/>
            <person name="Gearin G."/>
            <person name="Goldberg J."/>
            <person name="Griggs A."/>
            <person name="Gujja S."/>
            <person name="Hansen M."/>
            <person name="Heiman D."/>
            <person name="Howarth C."/>
            <person name="Larimer J."/>
            <person name="Lui A."/>
            <person name="MacDonald P.J.P."/>
            <person name="McCowen C."/>
            <person name="Montmayeur A."/>
            <person name="Murphy C."/>
            <person name="Neiman D."/>
            <person name="Pearson M."/>
            <person name="Priest M."/>
            <person name="Roberts A."/>
            <person name="Saif S."/>
            <person name="Shea T."/>
            <person name="Sisk P."/>
            <person name="Stolte C."/>
            <person name="Sykes S."/>
            <person name="Wortman J."/>
            <person name="Nusbaum C."/>
            <person name="Birren B."/>
        </authorList>
    </citation>
    <scope>NUCLEOTIDE SEQUENCE [LARGE SCALE GENOMIC DNA]</scope>
    <source>
        <strain evidence="7 8">CL07T12C05</strain>
    </source>
</reference>
<name>A0A0E2ATL6_BACFG</name>
<feature type="transmembrane region" description="Helical" evidence="4">
    <location>
        <begin position="33"/>
        <end position="53"/>
    </location>
</feature>